<dbReference type="EMBL" id="UINC01146213">
    <property type="protein sequence ID" value="SVD36809.1"/>
    <property type="molecule type" value="Genomic_DNA"/>
</dbReference>
<name>A0A382URC1_9ZZZZ</name>
<accession>A0A382URC1</accession>
<proteinExistence type="predicted"/>
<evidence type="ECO:0000259" key="1">
    <source>
        <dbReference type="PROSITE" id="PS50141"/>
    </source>
</evidence>
<dbReference type="GO" id="GO:0004000">
    <property type="term" value="F:adenosine deaminase activity"/>
    <property type="evidence" value="ECO:0007669"/>
    <property type="project" value="InterPro"/>
</dbReference>
<sequence length="256" mass="29755">MTARKLKVLLVMGSGAAPVPNSEIFKDNIYEALISLGHCVHLIQFDKFLANVDSRNLDLRKQLLEDHLLESFYENQPFDYLISFLSDQQVTPRFYKEIKNQVFTINWTCNAHQFEILHKEISPHLDLNTYISLKHKDLYKSVGAKSYWMPMAANESVYRPSNSQDIKISFVGTAYGNRPYYIWRLLQSGVELKLFGPNWEFKNNFKNFLKIYVAPLLYNFSGKEKRLSYLEKILRTNLLQQISSLTLVGGIPSDKE</sequence>
<dbReference type="AlphaFoldDB" id="A0A382URC1"/>
<feature type="domain" description="A to I editase" evidence="1">
    <location>
        <begin position="1"/>
        <end position="118"/>
    </location>
</feature>
<dbReference type="GO" id="GO:0006396">
    <property type="term" value="P:RNA processing"/>
    <property type="evidence" value="ECO:0007669"/>
    <property type="project" value="InterPro"/>
</dbReference>
<gene>
    <name evidence="2" type="ORF">METZ01_LOCUS389663</name>
</gene>
<feature type="non-terminal residue" evidence="2">
    <location>
        <position position="256"/>
    </location>
</feature>
<organism evidence="2">
    <name type="scientific">marine metagenome</name>
    <dbReference type="NCBI Taxonomy" id="408172"/>
    <lineage>
        <taxon>unclassified sequences</taxon>
        <taxon>metagenomes</taxon>
        <taxon>ecological metagenomes</taxon>
    </lineage>
</organism>
<dbReference type="InterPro" id="IPR002466">
    <property type="entry name" value="A_deamin"/>
</dbReference>
<evidence type="ECO:0000313" key="2">
    <source>
        <dbReference type="EMBL" id="SVD36809.1"/>
    </source>
</evidence>
<reference evidence="2" key="1">
    <citation type="submission" date="2018-05" db="EMBL/GenBank/DDBJ databases">
        <authorList>
            <person name="Lanie J.A."/>
            <person name="Ng W.-L."/>
            <person name="Kazmierczak K.M."/>
            <person name="Andrzejewski T.M."/>
            <person name="Davidsen T.M."/>
            <person name="Wayne K.J."/>
            <person name="Tettelin H."/>
            <person name="Glass J.I."/>
            <person name="Rusch D."/>
            <person name="Podicherti R."/>
            <person name="Tsui H.-C.T."/>
            <person name="Winkler M.E."/>
        </authorList>
    </citation>
    <scope>NUCLEOTIDE SEQUENCE</scope>
</reference>
<dbReference type="GO" id="GO:0003723">
    <property type="term" value="F:RNA binding"/>
    <property type="evidence" value="ECO:0007669"/>
    <property type="project" value="InterPro"/>
</dbReference>
<protein>
    <recommendedName>
        <fullName evidence="1">A to I editase domain-containing protein</fullName>
    </recommendedName>
</protein>
<dbReference type="PROSITE" id="PS50141">
    <property type="entry name" value="A_DEAMIN_EDITASE"/>
    <property type="match status" value="1"/>
</dbReference>